<reference evidence="2 3" key="1">
    <citation type="submission" date="2019-06" db="EMBL/GenBank/DDBJ databases">
        <title>Sequencing the genomes of 1000 actinobacteria strains.</title>
        <authorList>
            <person name="Klenk H.-P."/>
        </authorList>
    </citation>
    <scope>NUCLEOTIDE SEQUENCE [LARGE SCALE GENOMIC DNA]</scope>
    <source>
        <strain evidence="2 3">DSM 21947</strain>
    </source>
</reference>
<name>A0A8H2K7N5_9MICO</name>
<dbReference type="Proteomes" id="UP000316560">
    <property type="component" value="Unassembled WGS sequence"/>
</dbReference>
<proteinExistence type="predicted"/>
<comment type="caution">
    <text evidence="2">The sequence shown here is derived from an EMBL/GenBank/DDBJ whole genome shotgun (WGS) entry which is preliminary data.</text>
</comment>
<dbReference type="EMBL" id="VFRA01000001">
    <property type="protein sequence ID" value="TQO20382.1"/>
    <property type="molecule type" value="Genomic_DNA"/>
</dbReference>
<evidence type="ECO:0000256" key="1">
    <source>
        <dbReference type="SAM" id="Phobius"/>
    </source>
</evidence>
<feature type="transmembrane region" description="Helical" evidence="1">
    <location>
        <begin position="40"/>
        <end position="62"/>
    </location>
</feature>
<sequence>MNSSTVHGSHHPDMVNGRHQRRTASPFSWLVRGVFGSVKALAVLTIAVSLGLLGTGGTYAYLSASATAAPGSTIRAGSAALTIGSEALNWSALAPGHSVSGTFSITNTGDVPLALSATIAAAVTGSSRTNPFTISVTNGACPASGIPSGTLNSTLAAGATTQACLGVILPANAPANAQATNVHIGATVSGVQP</sequence>
<dbReference type="RefSeq" id="WP_141990734.1">
    <property type="nucleotide sequence ID" value="NZ_VFRA01000001.1"/>
</dbReference>
<protein>
    <submittedName>
        <fullName evidence="2">Putative ribosomally synthesized peptide with SipW-like signal peptide</fullName>
    </submittedName>
</protein>
<keyword evidence="1" id="KW-0472">Membrane</keyword>
<dbReference type="InterPro" id="IPR022121">
    <property type="entry name" value="Peptidase_M73_camelysin"/>
</dbReference>
<keyword evidence="1" id="KW-1133">Transmembrane helix</keyword>
<gene>
    <name evidence="2" type="ORF">FB472_2014</name>
</gene>
<accession>A0A8H2K7N5</accession>
<evidence type="ECO:0000313" key="2">
    <source>
        <dbReference type="EMBL" id="TQO20382.1"/>
    </source>
</evidence>
<keyword evidence="1" id="KW-0812">Transmembrane</keyword>
<keyword evidence="3" id="KW-1185">Reference proteome</keyword>
<dbReference type="AlphaFoldDB" id="A0A8H2K7N5"/>
<dbReference type="OrthoDB" id="5122662at2"/>
<organism evidence="2 3">
    <name type="scientific">Rhodoglobus vestalii</name>
    <dbReference type="NCBI Taxonomy" id="193384"/>
    <lineage>
        <taxon>Bacteria</taxon>
        <taxon>Bacillati</taxon>
        <taxon>Actinomycetota</taxon>
        <taxon>Actinomycetes</taxon>
        <taxon>Micrococcales</taxon>
        <taxon>Microbacteriaceae</taxon>
        <taxon>Rhodoglobus</taxon>
    </lineage>
</organism>
<dbReference type="Pfam" id="PF12389">
    <property type="entry name" value="Peptidase_M73"/>
    <property type="match status" value="1"/>
</dbReference>
<evidence type="ECO:0000313" key="3">
    <source>
        <dbReference type="Proteomes" id="UP000316560"/>
    </source>
</evidence>